<evidence type="ECO:0000256" key="1">
    <source>
        <dbReference type="ARBA" id="ARBA00009067"/>
    </source>
</evidence>
<dbReference type="InterPro" id="IPR003675">
    <property type="entry name" value="Rce1/LyrA-like_dom"/>
</dbReference>
<keyword evidence="5" id="KW-1185">Reference proteome</keyword>
<name>A0A917EDP4_9STRE</name>
<keyword evidence="2" id="KW-1133">Transmembrane helix</keyword>
<keyword evidence="4" id="KW-0378">Hydrolase</keyword>
<dbReference type="PANTHER" id="PTHR36435">
    <property type="entry name" value="SLR1288 PROTEIN"/>
    <property type="match status" value="1"/>
</dbReference>
<organism evidence="4 5">
    <name type="scientific">Streptococcus himalayensis</name>
    <dbReference type="NCBI Taxonomy" id="1888195"/>
    <lineage>
        <taxon>Bacteria</taxon>
        <taxon>Bacillati</taxon>
        <taxon>Bacillota</taxon>
        <taxon>Bacilli</taxon>
        <taxon>Lactobacillales</taxon>
        <taxon>Streptococcaceae</taxon>
        <taxon>Streptococcus</taxon>
    </lineage>
</organism>
<dbReference type="GO" id="GO:0006508">
    <property type="term" value="P:proteolysis"/>
    <property type="evidence" value="ECO:0007669"/>
    <property type="project" value="UniProtKB-KW"/>
</dbReference>
<evidence type="ECO:0000259" key="3">
    <source>
        <dbReference type="Pfam" id="PF02517"/>
    </source>
</evidence>
<comment type="similarity">
    <text evidence="1">Belongs to the UPF0177 family.</text>
</comment>
<feature type="transmembrane region" description="Helical" evidence="2">
    <location>
        <begin position="215"/>
        <end position="234"/>
    </location>
</feature>
<comment type="caution">
    <text evidence="4">The sequence shown here is derived from an EMBL/GenBank/DDBJ whole genome shotgun (WGS) entry which is preliminary data.</text>
</comment>
<accession>A0A917EDP4</accession>
<dbReference type="PANTHER" id="PTHR36435:SF1">
    <property type="entry name" value="CAAX AMINO TERMINAL PROTEASE FAMILY PROTEIN"/>
    <property type="match status" value="1"/>
</dbReference>
<dbReference type="AlphaFoldDB" id="A0A917EDP4"/>
<dbReference type="Proteomes" id="UP000660801">
    <property type="component" value="Unassembled WGS sequence"/>
</dbReference>
<evidence type="ECO:0000256" key="2">
    <source>
        <dbReference type="SAM" id="Phobius"/>
    </source>
</evidence>
<feature type="transmembrane region" description="Helical" evidence="2">
    <location>
        <begin position="40"/>
        <end position="59"/>
    </location>
</feature>
<dbReference type="OrthoDB" id="8607342at2"/>
<gene>
    <name evidence="4" type="ORF">GCM10011510_03450</name>
</gene>
<keyword evidence="2" id="KW-0472">Membrane</keyword>
<keyword evidence="4" id="KW-0645">Protease</keyword>
<feature type="transmembrane region" description="Helical" evidence="2">
    <location>
        <begin position="165"/>
        <end position="185"/>
    </location>
</feature>
<feature type="transmembrane region" description="Helical" evidence="2">
    <location>
        <begin position="124"/>
        <end position="145"/>
    </location>
</feature>
<feature type="transmembrane region" description="Helical" evidence="2">
    <location>
        <begin position="80"/>
        <end position="104"/>
    </location>
</feature>
<dbReference type="RefSeq" id="WP_068991579.1">
    <property type="nucleotide sequence ID" value="NZ_BMJN01000003.1"/>
</dbReference>
<sequence>MKQKIVNGLKFLGLFLLIPEINGLPALLMAKSQQLPLYAESVLAVLLLIGMIWIIRAMWKRYEKYLPEEQKQQTFSWKHLLPLLGYTVLVYVATAFGGIITALLSHQETTNNQAMIDKIGELVTLQHLPSSLLFIVGISILTPMLEELLFRGFGVVYFFKESQNLLAGIVTSTIFAFAHLIGVNGIDWPSFPLYFFMGVAIYLSYAYRKNIKDSMIIHIMKNILLGILLLVSMFS</sequence>
<dbReference type="Pfam" id="PF02517">
    <property type="entry name" value="Rce1-like"/>
    <property type="match status" value="1"/>
</dbReference>
<feature type="domain" description="CAAX prenyl protease 2/Lysostaphin resistance protein A-like" evidence="3">
    <location>
        <begin position="130"/>
        <end position="223"/>
    </location>
</feature>
<dbReference type="EMBL" id="BMJN01000003">
    <property type="protein sequence ID" value="GGE25653.1"/>
    <property type="molecule type" value="Genomic_DNA"/>
</dbReference>
<dbReference type="GO" id="GO:0004175">
    <property type="term" value="F:endopeptidase activity"/>
    <property type="evidence" value="ECO:0007669"/>
    <property type="project" value="UniProtKB-ARBA"/>
</dbReference>
<keyword evidence="2" id="KW-0812">Transmembrane</keyword>
<protein>
    <submittedName>
        <fullName evidence="4">CAAX amino protease</fullName>
    </submittedName>
</protein>
<dbReference type="InterPro" id="IPR052710">
    <property type="entry name" value="CAAX_protease"/>
</dbReference>
<dbReference type="GO" id="GO:0080120">
    <property type="term" value="P:CAAX-box protein maturation"/>
    <property type="evidence" value="ECO:0007669"/>
    <property type="project" value="UniProtKB-ARBA"/>
</dbReference>
<reference evidence="4" key="1">
    <citation type="journal article" date="2014" name="Int. J. Syst. Evol. Microbiol.">
        <title>Complete genome sequence of Corynebacterium casei LMG S-19264T (=DSM 44701T), isolated from a smear-ripened cheese.</title>
        <authorList>
            <consortium name="US DOE Joint Genome Institute (JGI-PGF)"/>
            <person name="Walter F."/>
            <person name="Albersmeier A."/>
            <person name="Kalinowski J."/>
            <person name="Ruckert C."/>
        </authorList>
    </citation>
    <scope>NUCLEOTIDE SEQUENCE</scope>
    <source>
        <strain evidence="4">CGMCC 1.15533</strain>
    </source>
</reference>
<proteinExistence type="inferred from homology"/>
<feature type="transmembrane region" description="Helical" evidence="2">
    <location>
        <begin position="191"/>
        <end position="208"/>
    </location>
</feature>
<evidence type="ECO:0000313" key="4">
    <source>
        <dbReference type="EMBL" id="GGE25653.1"/>
    </source>
</evidence>
<reference evidence="4" key="2">
    <citation type="submission" date="2020-09" db="EMBL/GenBank/DDBJ databases">
        <authorList>
            <person name="Sun Q."/>
            <person name="Zhou Y."/>
        </authorList>
    </citation>
    <scope>NUCLEOTIDE SEQUENCE</scope>
    <source>
        <strain evidence="4">CGMCC 1.15533</strain>
    </source>
</reference>
<evidence type="ECO:0000313" key="5">
    <source>
        <dbReference type="Proteomes" id="UP000660801"/>
    </source>
</evidence>